<dbReference type="InterPro" id="IPR036156">
    <property type="entry name" value="Beta-gal/glucu_dom_sf"/>
</dbReference>
<dbReference type="AlphaFoldDB" id="A0A1V9FMG5"/>
<dbReference type="InterPro" id="IPR008979">
    <property type="entry name" value="Galactose-bd-like_sf"/>
</dbReference>
<dbReference type="RefSeq" id="WP_081154648.1">
    <property type="nucleotide sequence ID" value="NZ_LVYD01000077.1"/>
</dbReference>
<feature type="domain" description="Glycoside hydrolase family 2 immunoglobulin-like beta-sandwich" evidence="7">
    <location>
        <begin position="203"/>
        <end position="309"/>
    </location>
</feature>
<dbReference type="SUPFAM" id="SSF51445">
    <property type="entry name" value="(Trans)glycosidases"/>
    <property type="match status" value="1"/>
</dbReference>
<dbReference type="EC" id="3.2.1.23" evidence="3"/>
<dbReference type="Pfam" id="PF02836">
    <property type="entry name" value="Glyco_hydro_2_C"/>
    <property type="match status" value="1"/>
</dbReference>
<dbReference type="GO" id="GO:0009341">
    <property type="term" value="C:beta-galactosidase complex"/>
    <property type="evidence" value="ECO:0007669"/>
    <property type="project" value="TreeGrafter"/>
</dbReference>
<comment type="similarity">
    <text evidence="2">Belongs to the glycosyl hydrolase 2 family.</text>
</comment>
<feature type="chain" id="PRO_5012709337" description="beta-galactosidase" evidence="6">
    <location>
        <begin position="23"/>
        <end position="918"/>
    </location>
</feature>
<evidence type="ECO:0000313" key="10">
    <source>
        <dbReference type="EMBL" id="OQP59545.1"/>
    </source>
</evidence>
<evidence type="ECO:0000256" key="4">
    <source>
        <dbReference type="ARBA" id="ARBA00022801"/>
    </source>
</evidence>
<reference evidence="10 11" key="1">
    <citation type="submission" date="2016-03" db="EMBL/GenBank/DDBJ databases">
        <title>Niastella vici sp. nov., isolated from farmland soil.</title>
        <authorList>
            <person name="Chen L."/>
            <person name="Wang D."/>
            <person name="Yang S."/>
            <person name="Wang G."/>
        </authorList>
    </citation>
    <scope>NUCLEOTIDE SEQUENCE [LARGE SCALE GENOMIC DNA]</scope>
    <source>
        <strain evidence="10 11">DJ57</strain>
    </source>
</reference>
<dbReference type="PANTHER" id="PTHR46323:SF2">
    <property type="entry name" value="BETA-GALACTOSIDASE"/>
    <property type="match status" value="1"/>
</dbReference>
<evidence type="ECO:0000256" key="1">
    <source>
        <dbReference type="ARBA" id="ARBA00001412"/>
    </source>
</evidence>
<feature type="domain" description="Glycosyl hydrolases family 2 sugar binding" evidence="9">
    <location>
        <begin position="27"/>
        <end position="162"/>
    </location>
</feature>
<dbReference type="SUPFAM" id="SSF49785">
    <property type="entry name" value="Galactose-binding domain-like"/>
    <property type="match status" value="1"/>
</dbReference>
<dbReference type="OrthoDB" id="9814867at2"/>
<protein>
    <recommendedName>
        <fullName evidence="3">beta-galactosidase</fullName>
        <ecNumber evidence="3">3.2.1.23</ecNumber>
    </recommendedName>
</protein>
<comment type="catalytic activity">
    <reaction evidence="1">
        <text>Hydrolysis of terminal non-reducing beta-D-galactose residues in beta-D-galactosides.</text>
        <dbReference type="EC" id="3.2.1.23"/>
    </reaction>
</comment>
<dbReference type="STRING" id="1703345.A3860_37150"/>
<dbReference type="EMBL" id="LVYD01000077">
    <property type="protein sequence ID" value="OQP59545.1"/>
    <property type="molecule type" value="Genomic_DNA"/>
</dbReference>
<dbReference type="InterPro" id="IPR017853">
    <property type="entry name" value="GH"/>
</dbReference>
<dbReference type="Gene3D" id="2.60.40.10">
    <property type="entry name" value="Immunoglobulins"/>
    <property type="match status" value="1"/>
</dbReference>
<sequence length="918" mass="102904">MNNHKRKLVIFCLLLSGLRSSAQQSISLSGQWLVRLDSLHVGVDQQWYNQQKGTAIKLPGTLDDAAIGNKPTLTTDSLYKDVLLRLTRKHSYIGPAWYSKEIVIPQGFANKQLELYLERVIWKTRVWVDGKEAGSGESLSAPHRFNGSALAKPGKHLLVICIDNSKQYDITHREMAHAYTDGTQIIWNGVIGKLQLIAKDPLFIDHVQTFPDVKDGSVIIAPTLQNNYAQAVNATLQIQVLDKNKKVVITKQETVTVAAGTSKQEIKVALGKAMLLWNEFHPNLYTVNVALTAQNPAVKDIATATFGMREVTNTNGLLQVNGQRIFLRGTLECNIFPLTGHPPMEKNGWLKVFGTAKAYGLNHLRFHSWCPPQAAFDVADSMGFYLQIELPLWSMNTGMDKNTNGFLEAEAAQIIKEYGNHPSFVLWSLGNELQGDFQWLAGLLKQLKATDKRHLYTTTTFTFQKGHGTWPEADDDYFITQYTRKGWVRGQGIFNKYAPNFSTDYTKSIDSLTVPLITHEIGQYSVYPNLKEIKKYTGVLDPLNFKAIEKDLSRKGLLALAPSYTLASGKFSANLYKEEIERALKTKGLSGFELLDLHDFPGQGTALVGILDAFWDSKGLVTPEQHRQYCGPVVPLLRFEKATYTNNESLEATAEAANFSSSELKGVVPVWTVTDSKGKKWFSGRLTAKDLPVGNDNKLGSIRIELGSITEAAQLTLELKLEGTTYKNNWTFWVYPAQLKETNNKVAFTTSVKEAVQWLNEGRNVLLNPDTTALKGEEGRFAPVFWSPVHFPNQPGTMGILCEPQHPALQKFPTDFYSNWQWWDLITSSKTMVLDSLPKLTPIVTVIDNFFKNRRMANVIEVKAGKGKLIISSLDLSHDLDKRPAARQLRYSLEQYMGSNAFNPAVELKYDQLGFLIK</sequence>
<dbReference type="Pfam" id="PF02837">
    <property type="entry name" value="Glyco_hydro_2_N"/>
    <property type="match status" value="1"/>
</dbReference>
<keyword evidence="4 10" id="KW-0378">Hydrolase</keyword>
<gene>
    <name evidence="10" type="ORF">A3860_37150</name>
</gene>
<feature type="domain" description="Glycoside hydrolase family 2 catalytic" evidence="8">
    <location>
        <begin position="314"/>
        <end position="455"/>
    </location>
</feature>
<accession>A0A1V9FMG5</accession>
<evidence type="ECO:0000259" key="8">
    <source>
        <dbReference type="Pfam" id="PF02836"/>
    </source>
</evidence>
<dbReference type="InterPro" id="IPR006103">
    <property type="entry name" value="Glyco_hydro_2_cat"/>
</dbReference>
<dbReference type="GO" id="GO:0005990">
    <property type="term" value="P:lactose catabolic process"/>
    <property type="evidence" value="ECO:0007669"/>
    <property type="project" value="TreeGrafter"/>
</dbReference>
<dbReference type="InterPro" id="IPR013783">
    <property type="entry name" value="Ig-like_fold"/>
</dbReference>
<keyword evidence="5" id="KW-0326">Glycosidase</keyword>
<evidence type="ECO:0000313" key="11">
    <source>
        <dbReference type="Proteomes" id="UP000192796"/>
    </source>
</evidence>
<dbReference type="SUPFAM" id="SSF49303">
    <property type="entry name" value="beta-Galactosidase/glucuronidase domain"/>
    <property type="match status" value="1"/>
</dbReference>
<evidence type="ECO:0000256" key="2">
    <source>
        <dbReference type="ARBA" id="ARBA00007401"/>
    </source>
</evidence>
<dbReference type="InterPro" id="IPR006104">
    <property type="entry name" value="Glyco_hydro_2_N"/>
</dbReference>
<feature type="signal peptide" evidence="6">
    <location>
        <begin position="1"/>
        <end position="22"/>
    </location>
</feature>
<comment type="caution">
    <text evidence="10">The sequence shown here is derived from an EMBL/GenBank/DDBJ whole genome shotgun (WGS) entry which is preliminary data.</text>
</comment>
<keyword evidence="6" id="KW-0732">Signal</keyword>
<evidence type="ECO:0000259" key="7">
    <source>
        <dbReference type="Pfam" id="PF00703"/>
    </source>
</evidence>
<dbReference type="Gene3D" id="3.20.20.80">
    <property type="entry name" value="Glycosidases"/>
    <property type="match status" value="1"/>
</dbReference>
<evidence type="ECO:0000256" key="6">
    <source>
        <dbReference type="SAM" id="SignalP"/>
    </source>
</evidence>
<evidence type="ECO:0000256" key="3">
    <source>
        <dbReference type="ARBA" id="ARBA00012756"/>
    </source>
</evidence>
<dbReference type="Gene3D" id="2.60.120.260">
    <property type="entry name" value="Galactose-binding domain-like"/>
    <property type="match status" value="1"/>
</dbReference>
<dbReference type="InterPro" id="IPR050347">
    <property type="entry name" value="Bact_Beta-galactosidase"/>
</dbReference>
<evidence type="ECO:0000256" key="5">
    <source>
        <dbReference type="ARBA" id="ARBA00023295"/>
    </source>
</evidence>
<evidence type="ECO:0000259" key="9">
    <source>
        <dbReference type="Pfam" id="PF02837"/>
    </source>
</evidence>
<dbReference type="GO" id="GO:0004565">
    <property type="term" value="F:beta-galactosidase activity"/>
    <property type="evidence" value="ECO:0007669"/>
    <property type="project" value="UniProtKB-EC"/>
</dbReference>
<name>A0A1V9FMG5_9BACT</name>
<dbReference type="Pfam" id="PF00703">
    <property type="entry name" value="Glyco_hydro_2"/>
    <property type="match status" value="1"/>
</dbReference>
<keyword evidence="11" id="KW-1185">Reference proteome</keyword>
<dbReference type="Proteomes" id="UP000192796">
    <property type="component" value="Unassembled WGS sequence"/>
</dbReference>
<dbReference type="InterPro" id="IPR006102">
    <property type="entry name" value="Ig-like_GH2"/>
</dbReference>
<dbReference type="PANTHER" id="PTHR46323">
    <property type="entry name" value="BETA-GALACTOSIDASE"/>
    <property type="match status" value="1"/>
</dbReference>
<organism evidence="10 11">
    <name type="scientific">Niastella vici</name>
    <dbReference type="NCBI Taxonomy" id="1703345"/>
    <lineage>
        <taxon>Bacteria</taxon>
        <taxon>Pseudomonadati</taxon>
        <taxon>Bacteroidota</taxon>
        <taxon>Chitinophagia</taxon>
        <taxon>Chitinophagales</taxon>
        <taxon>Chitinophagaceae</taxon>
        <taxon>Niastella</taxon>
    </lineage>
</organism>
<proteinExistence type="inferred from homology"/>